<organism evidence="1 2">
    <name type="scientific">Thermoproteus uzoniensis (strain 768-20)</name>
    <dbReference type="NCBI Taxonomy" id="999630"/>
    <lineage>
        <taxon>Archaea</taxon>
        <taxon>Thermoproteota</taxon>
        <taxon>Thermoprotei</taxon>
        <taxon>Thermoproteales</taxon>
        <taxon>Thermoproteaceae</taxon>
        <taxon>Thermoproteus</taxon>
    </lineage>
</organism>
<dbReference type="KEGG" id="tuz:TUZN_1199"/>
<name>F2L0J6_THEU7</name>
<keyword evidence="2" id="KW-1185">Reference proteome</keyword>
<reference key="2">
    <citation type="submission" date="2011-03" db="EMBL/GenBank/DDBJ databases">
        <title>Complete genome sequence of the thermoacidophilic crenarchaeon Thermoproteus uzoniensis 768-20.</title>
        <authorList>
            <person name="Mardanov A.V."/>
            <person name="Gumerov V.M."/>
            <person name="Beletsky A.V."/>
            <person name="Prokofeva M.I."/>
            <person name="Bonch-Osmolovskaya E.A."/>
            <person name="Ravin N.V."/>
            <person name="Skryabin K.G."/>
        </authorList>
    </citation>
    <scope>NUCLEOTIDE SEQUENCE</scope>
    <source>
        <strain>768-20</strain>
    </source>
</reference>
<protein>
    <submittedName>
        <fullName evidence="1">Uncharacterized protein</fullName>
    </submittedName>
</protein>
<accession>F2L0J6</accession>
<dbReference type="STRING" id="999630.TUZN_1199"/>
<gene>
    <name evidence="1" type="ordered locus">TUZN_1199</name>
</gene>
<dbReference type="AlphaFoldDB" id="F2L0J6"/>
<reference evidence="1 2" key="1">
    <citation type="journal article" date="2011" name="J. Bacteriol.">
        <title>Complete genome sequence of the thermoacidophilic crenarchaeon Thermoproteus uzoniensis 768-20.</title>
        <authorList>
            <person name="Mardanov A.V."/>
            <person name="Gumerov V.M."/>
            <person name="Beletsky A.V."/>
            <person name="Prokofeva M.I."/>
            <person name="Bonch-Osmolovskaya E.A."/>
            <person name="Ravin N.V."/>
            <person name="Skryabin K.G."/>
        </authorList>
    </citation>
    <scope>NUCLEOTIDE SEQUENCE [LARGE SCALE GENOMIC DNA]</scope>
    <source>
        <strain evidence="1 2">768-20</strain>
    </source>
</reference>
<proteinExistence type="predicted"/>
<evidence type="ECO:0000313" key="1">
    <source>
        <dbReference type="EMBL" id="AEA12678.1"/>
    </source>
</evidence>
<evidence type="ECO:0000313" key="2">
    <source>
        <dbReference type="Proteomes" id="UP000008138"/>
    </source>
</evidence>
<dbReference type="Proteomes" id="UP000008138">
    <property type="component" value="Chromosome"/>
</dbReference>
<sequence>MAAFMAGMPKMEAGPVSKLTTASLKVDFFVGAVVEDVDDVDEVVDRARVVDGVAP</sequence>
<dbReference type="HOGENOM" id="CLU_3021182_0_0_2"/>
<dbReference type="EMBL" id="CP002590">
    <property type="protein sequence ID" value="AEA12678.1"/>
    <property type="molecule type" value="Genomic_DNA"/>
</dbReference>